<feature type="domain" description="Cadherin" evidence="8">
    <location>
        <begin position="10"/>
        <end position="70"/>
    </location>
</feature>
<feature type="domain" description="Cadherin" evidence="8">
    <location>
        <begin position="174"/>
        <end position="277"/>
    </location>
</feature>
<evidence type="ECO:0000256" key="4">
    <source>
        <dbReference type="ARBA" id="ARBA00023136"/>
    </source>
</evidence>
<dbReference type="PROSITE" id="PS00232">
    <property type="entry name" value="CADHERIN_1"/>
    <property type="match status" value="4"/>
</dbReference>
<dbReference type="CDD" id="cd11304">
    <property type="entry name" value="Cadherin_repeat"/>
    <property type="match status" value="10"/>
</dbReference>
<dbReference type="Proteomes" id="UP001159427">
    <property type="component" value="Unassembled WGS sequence"/>
</dbReference>
<keyword evidence="7" id="KW-1133">Transmembrane helix</keyword>
<feature type="region of interest" description="Disordered" evidence="6">
    <location>
        <begin position="1426"/>
        <end position="1454"/>
    </location>
</feature>
<evidence type="ECO:0000256" key="1">
    <source>
        <dbReference type="ARBA" id="ARBA00004370"/>
    </source>
</evidence>
<evidence type="ECO:0000256" key="5">
    <source>
        <dbReference type="PROSITE-ProRule" id="PRU00043"/>
    </source>
</evidence>
<keyword evidence="4 7" id="KW-0472">Membrane</keyword>
<protein>
    <recommendedName>
        <fullName evidence="8">Cadherin domain-containing protein</fullName>
    </recommendedName>
</protein>
<keyword evidence="10" id="KW-1185">Reference proteome</keyword>
<name>A0ABN8LST8_9CNID</name>
<comment type="subcellular location">
    <subcellularLocation>
        <location evidence="1">Membrane</location>
    </subcellularLocation>
</comment>
<dbReference type="PRINTS" id="PR00205">
    <property type="entry name" value="CADHERIN"/>
</dbReference>
<dbReference type="PANTHER" id="PTHR24027:SF438">
    <property type="entry name" value="CADHERIN 23"/>
    <property type="match status" value="1"/>
</dbReference>
<evidence type="ECO:0000256" key="2">
    <source>
        <dbReference type="ARBA" id="ARBA00022737"/>
    </source>
</evidence>
<dbReference type="InterPro" id="IPR002126">
    <property type="entry name" value="Cadherin-like_dom"/>
</dbReference>
<feature type="region of interest" description="Disordered" evidence="6">
    <location>
        <begin position="1334"/>
        <end position="1414"/>
    </location>
</feature>
<feature type="domain" description="Cadherin" evidence="8">
    <location>
        <begin position="387"/>
        <end position="489"/>
    </location>
</feature>
<dbReference type="SMART" id="SM00112">
    <property type="entry name" value="CA"/>
    <property type="match status" value="10"/>
</dbReference>
<gene>
    <name evidence="9" type="ORF">PEVE_00006728</name>
</gene>
<dbReference type="InterPro" id="IPR015919">
    <property type="entry name" value="Cadherin-like_sf"/>
</dbReference>
<evidence type="ECO:0000256" key="6">
    <source>
        <dbReference type="SAM" id="MobiDB-lite"/>
    </source>
</evidence>
<organism evidence="9 10">
    <name type="scientific">Porites evermanni</name>
    <dbReference type="NCBI Taxonomy" id="104178"/>
    <lineage>
        <taxon>Eukaryota</taxon>
        <taxon>Metazoa</taxon>
        <taxon>Cnidaria</taxon>
        <taxon>Anthozoa</taxon>
        <taxon>Hexacorallia</taxon>
        <taxon>Scleractinia</taxon>
        <taxon>Fungiina</taxon>
        <taxon>Poritidae</taxon>
        <taxon>Porites</taxon>
    </lineage>
</organism>
<dbReference type="Gene3D" id="2.60.40.60">
    <property type="entry name" value="Cadherins"/>
    <property type="match status" value="10"/>
</dbReference>
<dbReference type="InterPro" id="IPR039808">
    <property type="entry name" value="Cadherin"/>
</dbReference>
<keyword evidence="2" id="KW-0677">Repeat</keyword>
<feature type="non-terminal residue" evidence="9">
    <location>
        <position position="1"/>
    </location>
</feature>
<feature type="domain" description="Cadherin" evidence="8">
    <location>
        <begin position="944"/>
        <end position="1061"/>
    </location>
</feature>
<proteinExistence type="predicted"/>
<feature type="domain" description="Cadherin" evidence="8">
    <location>
        <begin position="71"/>
        <end position="173"/>
    </location>
</feature>
<sequence length="1495" mass="164878">VFVILLFCQDGMFKLKDSYQCSVLVAKALDFESKSSYLLNITASNYQSGFSNWTTLTISVRDEDDLPARFSRLDYTGFVTEDAAVGISVLQVTASDQDKLNASVTFEIVKSTNEQGLFIINASSGVISLNGTLDRESKQEYRLKVLARSTFHLPDHATAVIHVNDTNDNRPVFMDYSYSFFIGENAGVGAIVGLVKAADADKGDNAAFSYSLRGGEGRFIVDPHTGVIAVNGTLDREKQENFSFLVIAKETLSSEKYSSNVTVVVNVKDRNDNSPLFVKPFYNVTLKEELPPGTPVVQVLANDSDILGNAVIVYTLVPDVNNNYLAFDINKDNGSITTAKQLDREDISEYLLMVKAEDSASQDQTRSSTVSVKVSLKDINDNDPTFDRPSYTLTISEATDMNTTILTVKATDRDVGKNSKICFTMTNGNVGNVFSINHSSGDICVAKKLDREMVEDYSLVITATDGGNKSTSVNVSILVSDFNDNSPQFTSTDGYQFTVVEATAGLLVGSVKANDSDSGENAQIVYSLVSTPTSNRINSSTGEIFTNEALDREVLNTHLLIVQARDMGVPQLQSTAVRVSITVTDVNDNVPRFFKVQPKLNTVINDLLCGTYNRTHYYEFRVEDLTPANTEIGRVKSVDKDEDLNAKTFYRFQGNYSEVFSIERETGVIRTNRQLRRAENATYILTVVAENSLASPPLSSNVTVHVFVYDVSDQAPQFTQSEYKAMVAESVTSGTTVIKINVTNSDKAALKFIFKILHDQSSAGSRKFVIEPETGVITVQGELDRETTANYTLKVQAKVLNTDLPGVFSNIVPVFINIIDVDDNVPRFVNRSYRFIAGELSRVGDVIGQVKAVDKDSVKQTKGFYVIARGNEKGLFNISEDLGTIQVVQTLERDANSTFHLIIQARDAHVGNELRKRRDQGEVFDQVTTTIEVQDENNNRPVFIQNIFIGGFMEREATENQIVANVKALDNDFGVYGSIKYSLVYEQDPGIFSLSPLTGEVTLTNPSSLVAGKEQYALAISAADNLAIVPYNIAEQNASVRIFVLTDSKELSLEIEIHPEFAREKTDEMKSMLQNLTGATVIINDILETGGGKSIVYFHAIDDSSLYVLDQNGLMSRLLNNTHFINGMFKKWNIHIPSDGSAEMSTGTRKEFSAVIAAMLVLSIGIGVAGIIGIVIACRKKKREKTIYKTTHTRQLSFPLATAWHSGDIPGIEAFIDAKAEETPRSLRAPNKYTVQREQAVPGRSVCHTASSDLYQSVLILLLLPSVSKTVYKKKYMRKSPKFFGMSDSRHAHFGIKGQAVALNHYGSSPSLPRPDHEESSEVFETVYSEVGDPTMTAGDVESYNNVGFEPENGTVEEQRGERRPLEISVEEKREKESENADKSEGSGKDRRVRFDLRGLKEKKQQKKRRLPMGQIPDIIVISEEGRRGGNSKMENNEERRAVDDESDDDNLPADITSVFVDSSAIGKEISNLAENPVSAHASVISDEEGTVVEI</sequence>
<evidence type="ECO:0000256" key="7">
    <source>
        <dbReference type="SAM" id="Phobius"/>
    </source>
</evidence>
<feature type="compositionally biased region" description="Basic and acidic residues" evidence="6">
    <location>
        <begin position="1435"/>
        <end position="1444"/>
    </location>
</feature>
<feature type="domain" description="Cadherin" evidence="8">
    <location>
        <begin position="719"/>
        <end position="828"/>
    </location>
</feature>
<reference evidence="9 10" key="1">
    <citation type="submission" date="2022-05" db="EMBL/GenBank/DDBJ databases">
        <authorList>
            <consortium name="Genoscope - CEA"/>
            <person name="William W."/>
        </authorList>
    </citation>
    <scope>NUCLEOTIDE SEQUENCE [LARGE SCALE GENOMIC DNA]</scope>
</reference>
<dbReference type="SUPFAM" id="SSF49313">
    <property type="entry name" value="Cadherin-like"/>
    <property type="match status" value="10"/>
</dbReference>
<dbReference type="PROSITE" id="PS50268">
    <property type="entry name" value="CADHERIN_2"/>
    <property type="match status" value="10"/>
</dbReference>
<evidence type="ECO:0000313" key="9">
    <source>
        <dbReference type="EMBL" id="CAH3020334.1"/>
    </source>
</evidence>
<feature type="transmembrane region" description="Helical" evidence="7">
    <location>
        <begin position="1152"/>
        <end position="1178"/>
    </location>
</feature>
<keyword evidence="7" id="KW-0812">Transmembrane</keyword>
<dbReference type="InterPro" id="IPR020894">
    <property type="entry name" value="Cadherin_CS"/>
</dbReference>
<keyword evidence="3 5" id="KW-0106">Calcium</keyword>
<feature type="domain" description="Cadherin" evidence="8">
    <location>
        <begin position="614"/>
        <end position="718"/>
    </location>
</feature>
<feature type="domain" description="Cadherin" evidence="8">
    <location>
        <begin position="505"/>
        <end position="593"/>
    </location>
</feature>
<dbReference type="EMBL" id="CALNXI010000144">
    <property type="protein sequence ID" value="CAH3020334.1"/>
    <property type="molecule type" value="Genomic_DNA"/>
</dbReference>
<evidence type="ECO:0000313" key="10">
    <source>
        <dbReference type="Proteomes" id="UP001159427"/>
    </source>
</evidence>
<evidence type="ECO:0000259" key="8">
    <source>
        <dbReference type="PROSITE" id="PS50268"/>
    </source>
</evidence>
<comment type="caution">
    <text evidence="9">The sequence shown here is derived from an EMBL/GenBank/DDBJ whole genome shotgun (WGS) entry which is preliminary data.</text>
</comment>
<feature type="domain" description="Cadherin" evidence="8">
    <location>
        <begin position="278"/>
        <end position="386"/>
    </location>
</feature>
<dbReference type="PANTHER" id="PTHR24027">
    <property type="entry name" value="CADHERIN-23"/>
    <property type="match status" value="1"/>
</dbReference>
<evidence type="ECO:0000256" key="3">
    <source>
        <dbReference type="ARBA" id="ARBA00022837"/>
    </source>
</evidence>
<dbReference type="Pfam" id="PF00028">
    <property type="entry name" value="Cadherin"/>
    <property type="match status" value="8"/>
</dbReference>
<feature type="domain" description="Cadherin" evidence="8">
    <location>
        <begin position="829"/>
        <end position="943"/>
    </location>
</feature>
<feature type="compositionally biased region" description="Basic and acidic residues" evidence="6">
    <location>
        <begin position="1357"/>
        <end position="1403"/>
    </location>
</feature>
<accession>A0ABN8LST8</accession>